<evidence type="ECO:0000313" key="1">
    <source>
        <dbReference type="EMBL" id="AYD47900.1"/>
    </source>
</evidence>
<reference evidence="1 2" key="1">
    <citation type="submission" date="2018-09" db="EMBL/GenBank/DDBJ databases">
        <title>Arachidicoccus sp. nov., a bacterium isolated from soil.</title>
        <authorList>
            <person name="Weon H.-Y."/>
            <person name="Kwon S.-W."/>
            <person name="Lee S.A."/>
        </authorList>
    </citation>
    <scope>NUCLEOTIDE SEQUENCE [LARGE SCALE GENOMIC DNA]</scope>
    <source>
        <strain evidence="1 2">KIS59-12</strain>
    </source>
</reference>
<organism evidence="1 2">
    <name type="scientific">Arachidicoccus soli</name>
    <dbReference type="NCBI Taxonomy" id="2341117"/>
    <lineage>
        <taxon>Bacteria</taxon>
        <taxon>Pseudomonadati</taxon>
        <taxon>Bacteroidota</taxon>
        <taxon>Chitinophagia</taxon>
        <taxon>Chitinophagales</taxon>
        <taxon>Chitinophagaceae</taxon>
        <taxon>Arachidicoccus</taxon>
    </lineage>
</organism>
<name>A0A386HQX9_9BACT</name>
<gene>
    <name evidence="1" type="ORF">D6B99_10045</name>
</gene>
<sequence length="183" mass="20495">MDTQLPDFIIAQLYKDNLVITASDNTLAPASKLQVKDKEINTSKKTNSKEEKKWWLGNNAKNFSIIVEDAANVFIEENTLAFLTSILSACKFSLEDVAIINIAKTAINFEEIKKTLGSKYALFFGIEPQQISIAIQPDLYQDTLQDGCHLIFSAPLAMLMQQGVEAKTEKGKLWNCLKKSFNI</sequence>
<keyword evidence="2" id="KW-1185">Reference proteome</keyword>
<dbReference type="AlphaFoldDB" id="A0A386HQX9"/>
<accession>A0A386HQX9</accession>
<dbReference type="KEGG" id="ark:D6B99_10045"/>
<dbReference type="OrthoDB" id="824384at2"/>
<protein>
    <submittedName>
        <fullName evidence="1">Uncharacterized protein</fullName>
    </submittedName>
</protein>
<proteinExistence type="predicted"/>
<dbReference type="Proteomes" id="UP000266118">
    <property type="component" value="Chromosome"/>
</dbReference>
<evidence type="ECO:0000313" key="2">
    <source>
        <dbReference type="Proteomes" id="UP000266118"/>
    </source>
</evidence>
<dbReference type="EMBL" id="CP032489">
    <property type="protein sequence ID" value="AYD47900.1"/>
    <property type="molecule type" value="Genomic_DNA"/>
</dbReference>
<dbReference type="RefSeq" id="WP_119987738.1">
    <property type="nucleotide sequence ID" value="NZ_CP032489.1"/>
</dbReference>